<gene>
    <name evidence="1" type="ORF">CEE36_10075</name>
</gene>
<dbReference type="AlphaFoldDB" id="A0A532UYA1"/>
<organism evidence="1 2">
    <name type="scientific">candidate division TA06 bacterium B3_TA06</name>
    <dbReference type="NCBI Taxonomy" id="2012487"/>
    <lineage>
        <taxon>Bacteria</taxon>
        <taxon>Bacteria division TA06</taxon>
    </lineage>
</organism>
<dbReference type="EMBL" id="NJBO01000022">
    <property type="protein sequence ID" value="TKJ39869.1"/>
    <property type="molecule type" value="Genomic_DNA"/>
</dbReference>
<evidence type="ECO:0008006" key="3">
    <source>
        <dbReference type="Google" id="ProtNLM"/>
    </source>
</evidence>
<accession>A0A532UYA1</accession>
<dbReference type="Proteomes" id="UP000317778">
    <property type="component" value="Unassembled WGS sequence"/>
</dbReference>
<dbReference type="PROSITE" id="PS51257">
    <property type="entry name" value="PROKAR_LIPOPROTEIN"/>
    <property type="match status" value="1"/>
</dbReference>
<comment type="caution">
    <text evidence="1">The sequence shown here is derived from an EMBL/GenBank/DDBJ whole genome shotgun (WGS) entry which is preliminary data.</text>
</comment>
<name>A0A532UYA1_UNCT6</name>
<evidence type="ECO:0000313" key="2">
    <source>
        <dbReference type="Proteomes" id="UP000317778"/>
    </source>
</evidence>
<evidence type="ECO:0000313" key="1">
    <source>
        <dbReference type="EMBL" id="TKJ39869.1"/>
    </source>
</evidence>
<protein>
    <recommendedName>
        <fullName evidence="3">Amidohydrolase-related domain-containing protein</fullName>
    </recommendedName>
</protein>
<proteinExistence type="predicted"/>
<sequence length="252" mass="29373">MKKMRYTLNLIVIGLVLIGVLGCKKERWLRVYHNRMFEDSINVTGWEVNEDVVWLGEFYYPWQGEDSIDYSGGYYFYKKGKKVLDEDPGPLLIVNGKTVGITIDYPLEVFAIYEAFDSSKIITIDYSDPWLDEQNYNLATLERFPNLVGVQIGLDSRTDLEKLDSIPSSLRLYVFCGYATDEALEFISRYPNIRTLGVGERWVKVSPDGVKHIWKLKELRSLATPHDYLFRGWNSRHLPKLRELYSSEIILY</sequence>
<reference evidence="1 2" key="1">
    <citation type="submission" date="2017-06" db="EMBL/GenBank/DDBJ databases">
        <title>Novel microbial phyla capable of carbon fixation and sulfur reduction in deep-sea sediments.</title>
        <authorList>
            <person name="Huang J."/>
            <person name="Baker B."/>
            <person name="Wang Y."/>
        </authorList>
    </citation>
    <scope>NUCLEOTIDE SEQUENCE [LARGE SCALE GENOMIC DNA]</scope>
    <source>
        <strain evidence="1">B3_TA06</strain>
    </source>
</reference>